<dbReference type="InterPro" id="IPR005184">
    <property type="entry name" value="DUF306_Meta_HslJ"/>
</dbReference>
<dbReference type="Gene3D" id="2.40.128.270">
    <property type="match status" value="3"/>
</dbReference>
<accession>A0A0W8FE26</accession>
<dbReference type="AlphaFoldDB" id="A0A0W8FE26"/>
<dbReference type="InterPro" id="IPR053147">
    <property type="entry name" value="Hsp_HslJ-like"/>
</dbReference>
<feature type="domain" description="DUF306" evidence="1">
    <location>
        <begin position="25"/>
        <end position="141"/>
    </location>
</feature>
<dbReference type="InterPro" id="IPR038670">
    <property type="entry name" value="HslJ-like_sf"/>
</dbReference>
<dbReference type="Pfam" id="PF03724">
    <property type="entry name" value="META"/>
    <property type="match status" value="3"/>
</dbReference>
<evidence type="ECO:0000259" key="1">
    <source>
        <dbReference type="Pfam" id="PF03724"/>
    </source>
</evidence>
<sequence length="389" mass="41607">MAILLAACLISAGCVTENAGNESAATLPGTAWSLQSYIDADGSMTTVLQGTEITLIFSQEENTTGGYTGCNHYGGSYRVNGEAIEITSIHQTLRLCTEPEGVMVQEGAYLAALASAATYAVDAEGRLILSDSTGRPLLTYEPLPAEAPPAQVGTSWHLLTYADDNRTRVSILPGTTITLIFDDEKNFTGSAGCNHYGGSYRVDGETFSTDSIFRTEMYCLEPEGVMEQEDAYLAALKAAAAYKVDAEGRLILFDASGMPVLFYEQVIPPEDLPLVDTRWVLEAFSPGGDTVSSVIAGSQVTLAFSGDGRIAGSGGCNSYGGSYRVNGEAIEITSINRTLKYCLEPEGVTEQENTYFELLESSAEYRIEKERLLLFDASGAMVLTFRAGS</sequence>
<gene>
    <name evidence="2" type="ORF">ASZ90_011233</name>
</gene>
<comment type="caution">
    <text evidence="2">The sequence shown here is derived from an EMBL/GenBank/DDBJ whole genome shotgun (WGS) entry which is preliminary data.</text>
</comment>
<feature type="domain" description="DUF306" evidence="1">
    <location>
        <begin position="273"/>
        <end position="386"/>
    </location>
</feature>
<organism evidence="2">
    <name type="scientific">hydrocarbon metagenome</name>
    <dbReference type="NCBI Taxonomy" id="938273"/>
    <lineage>
        <taxon>unclassified sequences</taxon>
        <taxon>metagenomes</taxon>
        <taxon>ecological metagenomes</taxon>
    </lineage>
</organism>
<protein>
    <recommendedName>
        <fullName evidence="1">DUF306 domain-containing protein</fullName>
    </recommendedName>
</protein>
<feature type="domain" description="DUF306" evidence="1">
    <location>
        <begin position="170"/>
        <end position="263"/>
    </location>
</feature>
<dbReference type="EMBL" id="LNQE01001333">
    <property type="protein sequence ID" value="KUG19057.1"/>
    <property type="molecule type" value="Genomic_DNA"/>
</dbReference>
<reference evidence="2" key="1">
    <citation type="journal article" date="2015" name="Proc. Natl. Acad. Sci. U.S.A.">
        <title>Networks of energetic and metabolic interactions define dynamics in microbial communities.</title>
        <authorList>
            <person name="Embree M."/>
            <person name="Liu J.K."/>
            <person name="Al-Bassam M.M."/>
            <person name="Zengler K."/>
        </authorList>
    </citation>
    <scope>NUCLEOTIDE SEQUENCE</scope>
</reference>
<dbReference type="PANTHER" id="PTHR35535:SF2">
    <property type="entry name" value="DUF306 DOMAIN-CONTAINING PROTEIN"/>
    <property type="match status" value="1"/>
</dbReference>
<proteinExistence type="predicted"/>
<evidence type="ECO:0000313" key="2">
    <source>
        <dbReference type="EMBL" id="KUG19057.1"/>
    </source>
</evidence>
<name>A0A0W8FE26_9ZZZZ</name>
<dbReference type="PANTHER" id="PTHR35535">
    <property type="entry name" value="HEAT SHOCK PROTEIN HSLJ"/>
    <property type="match status" value="1"/>
</dbReference>